<protein>
    <submittedName>
        <fullName evidence="2">Uncharacterized protein</fullName>
    </submittedName>
</protein>
<dbReference type="GeneID" id="24132605"/>
<dbReference type="Proteomes" id="UP000030745">
    <property type="component" value="Unassembled WGS sequence"/>
</dbReference>
<feature type="region of interest" description="Disordered" evidence="1">
    <location>
        <begin position="109"/>
        <end position="196"/>
    </location>
</feature>
<proteinExistence type="predicted"/>
<dbReference type="KEGG" id="spar:SPRG_10497"/>
<organism evidence="2 3">
    <name type="scientific">Saprolegnia parasitica (strain CBS 223.65)</name>
    <dbReference type="NCBI Taxonomy" id="695850"/>
    <lineage>
        <taxon>Eukaryota</taxon>
        <taxon>Sar</taxon>
        <taxon>Stramenopiles</taxon>
        <taxon>Oomycota</taxon>
        <taxon>Saprolegniomycetes</taxon>
        <taxon>Saprolegniales</taxon>
        <taxon>Saprolegniaceae</taxon>
        <taxon>Saprolegnia</taxon>
    </lineage>
</organism>
<evidence type="ECO:0000313" key="2">
    <source>
        <dbReference type="EMBL" id="KDO23719.1"/>
    </source>
</evidence>
<dbReference type="EMBL" id="KK583250">
    <property type="protein sequence ID" value="KDO23719.1"/>
    <property type="molecule type" value="Genomic_DNA"/>
</dbReference>
<evidence type="ECO:0000313" key="3">
    <source>
        <dbReference type="Proteomes" id="UP000030745"/>
    </source>
</evidence>
<evidence type="ECO:0000256" key="1">
    <source>
        <dbReference type="SAM" id="MobiDB-lite"/>
    </source>
</evidence>
<accession>A0A067BYZ9</accession>
<feature type="compositionally biased region" description="Polar residues" evidence="1">
    <location>
        <begin position="145"/>
        <end position="157"/>
    </location>
</feature>
<dbReference type="RefSeq" id="XP_012205537.1">
    <property type="nucleotide sequence ID" value="XM_012350147.1"/>
</dbReference>
<keyword evidence="3" id="KW-1185">Reference proteome</keyword>
<sequence length="196" mass="22118">MTMFDWEMEDVNEDLFGNPYNAQEAFAAMDFPMSPPSAKGMKNLSLARYHLRNELEKKRARRCTLEIFQEQFADCAPDVTDSTLLAMDDDDRDLMVPFQTAKTRIPRLSPAVARYPKKDDRTNAPRPLASKLVRPTQLAAASSLLRPTQLASSSSTAKRPRATDLTIPRKRFQTAPPSLPPTLARNKSRIPLRQVT</sequence>
<dbReference type="VEuPathDB" id="FungiDB:SPRG_10497"/>
<dbReference type="OrthoDB" id="66699at2759"/>
<dbReference type="AlphaFoldDB" id="A0A067BYZ9"/>
<gene>
    <name evidence="2" type="ORF">SPRG_10497</name>
</gene>
<reference evidence="2 3" key="1">
    <citation type="journal article" date="2013" name="PLoS Genet.">
        <title>Distinctive expansion of potential virulence genes in the genome of the oomycete fish pathogen Saprolegnia parasitica.</title>
        <authorList>
            <person name="Jiang R.H."/>
            <person name="de Bruijn I."/>
            <person name="Haas B.J."/>
            <person name="Belmonte R."/>
            <person name="Lobach L."/>
            <person name="Christie J."/>
            <person name="van den Ackerveken G."/>
            <person name="Bottin A."/>
            <person name="Bulone V."/>
            <person name="Diaz-Moreno S.M."/>
            <person name="Dumas B."/>
            <person name="Fan L."/>
            <person name="Gaulin E."/>
            <person name="Govers F."/>
            <person name="Grenville-Briggs L.J."/>
            <person name="Horner N.R."/>
            <person name="Levin J.Z."/>
            <person name="Mammella M."/>
            <person name="Meijer H.J."/>
            <person name="Morris P."/>
            <person name="Nusbaum C."/>
            <person name="Oome S."/>
            <person name="Phillips A.J."/>
            <person name="van Rooyen D."/>
            <person name="Rzeszutek E."/>
            <person name="Saraiva M."/>
            <person name="Secombes C.J."/>
            <person name="Seidl M.F."/>
            <person name="Snel B."/>
            <person name="Stassen J.H."/>
            <person name="Sykes S."/>
            <person name="Tripathy S."/>
            <person name="van den Berg H."/>
            <person name="Vega-Arreguin J.C."/>
            <person name="Wawra S."/>
            <person name="Young S.K."/>
            <person name="Zeng Q."/>
            <person name="Dieguez-Uribeondo J."/>
            <person name="Russ C."/>
            <person name="Tyler B.M."/>
            <person name="van West P."/>
        </authorList>
    </citation>
    <scope>NUCLEOTIDE SEQUENCE [LARGE SCALE GENOMIC DNA]</scope>
    <source>
        <strain evidence="2 3">CBS 223.65</strain>
    </source>
</reference>
<name>A0A067BYZ9_SAPPC</name>